<name>A0A2H0V526_9BACT</name>
<dbReference type="AlphaFoldDB" id="A0A2H0V526"/>
<dbReference type="EMBL" id="PFAP01000016">
    <property type="protein sequence ID" value="PIR94178.1"/>
    <property type="molecule type" value="Genomic_DNA"/>
</dbReference>
<protein>
    <submittedName>
        <fullName evidence="2">Uncharacterized protein</fullName>
    </submittedName>
</protein>
<gene>
    <name evidence="2" type="ORF">COT97_02780</name>
</gene>
<sequence>MNVAGWIGFIIFIFSTLAIGLGLIVAIYEEWTSKRFNDFLKLMYAFMVSVILTMASAGLIWGT</sequence>
<organism evidence="2 3">
    <name type="scientific">Candidatus Falkowbacteria bacterium CG10_big_fil_rev_8_21_14_0_10_39_11</name>
    <dbReference type="NCBI Taxonomy" id="1974565"/>
    <lineage>
        <taxon>Bacteria</taxon>
        <taxon>Candidatus Falkowiibacteriota</taxon>
    </lineage>
</organism>
<evidence type="ECO:0000256" key="1">
    <source>
        <dbReference type="SAM" id="Phobius"/>
    </source>
</evidence>
<dbReference type="Proteomes" id="UP000229901">
    <property type="component" value="Unassembled WGS sequence"/>
</dbReference>
<keyword evidence="1" id="KW-0472">Membrane</keyword>
<keyword evidence="1" id="KW-1133">Transmembrane helix</keyword>
<feature type="transmembrane region" description="Helical" evidence="1">
    <location>
        <begin position="40"/>
        <end position="61"/>
    </location>
</feature>
<keyword evidence="1" id="KW-0812">Transmembrane</keyword>
<comment type="caution">
    <text evidence="2">The sequence shown here is derived from an EMBL/GenBank/DDBJ whole genome shotgun (WGS) entry which is preliminary data.</text>
</comment>
<proteinExistence type="predicted"/>
<evidence type="ECO:0000313" key="2">
    <source>
        <dbReference type="EMBL" id="PIR94178.1"/>
    </source>
</evidence>
<evidence type="ECO:0000313" key="3">
    <source>
        <dbReference type="Proteomes" id="UP000229901"/>
    </source>
</evidence>
<feature type="transmembrane region" description="Helical" evidence="1">
    <location>
        <begin position="6"/>
        <end position="28"/>
    </location>
</feature>
<reference evidence="3" key="1">
    <citation type="submission" date="2017-09" db="EMBL/GenBank/DDBJ databases">
        <title>Depth-based differentiation of microbial function through sediment-hosted aquifers and enrichment of novel symbionts in the deep terrestrial subsurface.</title>
        <authorList>
            <person name="Probst A.J."/>
            <person name="Ladd B."/>
            <person name="Jarett J.K."/>
            <person name="Geller-Mcgrath D.E."/>
            <person name="Sieber C.M.K."/>
            <person name="Emerson J.B."/>
            <person name="Anantharaman K."/>
            <person name="Thomas B.C."/>
            <person name="Malmstrom R."/>
            <person name="Stieglmeier M."/>
            <person name="Klingl A."/>
            <person name="Woyke T."/>
            <person name="Ryan C.M."/>
            <person name="Banfield J.F."/>
        </authorList>
    </citation>
    <scope>NUCLEOTIDE SEQUENCE [LARGE SCALE GENOMIC DNA]</scope>
</reference>
<accession>A0A2H0V526</accession>